<dbReference type="Pfam" id="PF24879">
    <property type="entry name" value="DUF7737"/>
    <property type="match status" value="1"/>
</dbReference>
<dbReference type="Pfam" id="PF13569">
    <property type="entry name" value="DUF4132"/>
    <property type="match status" value="1"/>
</dbReference>
<organism evidence="3 4">
    <name type="scientific">Actinoallomurus bryophytorum</name>
    <dbReference type="NCBI Taxonomy" id="1490222"/>
    <lineage>
        <taxon>Bacteria</taxon>
        <taxon>Bacillati</taxon>
        <taxon>Actinomycetota</taxon>
        <taxon>Actinomycetes</taxon>
        <taxon>Streptosporangiales</taxon>
        <taxon>Thermomonosporaceae</taxon>
        <taxon>Actinoallomurus</taxon>
    </lineage>
</organism>
<comment type="caution">
    <text evidence="3">The sequence shown here is derived from an EMBL/GenBank/DDBJ whole genome shotgun (WGS) entry which is preliminary data.</text>
</comment>
<name>A0A543CPH6_9ACTN</name>
<feature type="domain" description="DUF4132" evidence="1">
    <location>
        <begin position="220"/>
        <end position="397"/>
    </location>
</feature>
<gene>
    <name evidence="3" type="ORF">FB559_4481</name>
</gene>
<protein>
    <submittedName>
        <fullName evidence="3">Uncharacterized protein DUF4132</fullName>
    </submittedName>
</protein>
<reference evidence="3 4" key="1">
    <citation type="submission" date="2019-06" db="EMBL/GenBank/DDBJ databases">
        <title>Sequencing the genomes of 1000 actinobacteria strains.</title>
        <authorList>
            <person name="Klenk H.-P."/>
        </authorList>
    </citation>
    <scope>NUCLEOTIDE SEQUENCE [LARGE SCALE GENOMIC DNA]</scope>
    <source>
        <strain evidence="3 4">DSM 102200</strain>
    </source>
</reference>
<evidence type="ECO:0000313" key="4">
    <source>
        <dbReference type="Proteomes" id="UP000316096"/>
    </source>
</evidence>
<feature type="domain" description="DUF7737" evidence="2">
    <location>
        <begin position="513"/>
        <end position="612"/>
    </location>
</feature>
<evidence type="ECO:0000259" key="2">
    <source>
        <dbReference type="Pfam" id="PF24879"/>
    </source>
</evidence>
<proteinExistence type="predicted"/>
<dbReference type="InterPro" id="IPR025406">
    <property type="entry name" value="DUF4132"/>
</dbReference>
<evidence type="ECO:0000313" key="3">
    <source>
        <dbReference type="EMBL" id="TQL98847.1"/>
    </source>
</evidence>
<accession>A0A543CPH6</accession>
<evidence type="ECO:0000259" key="1">
    <source>
        <dbReference type="Pfam" id="PF13569"/>
    </source>
</evidence>
<dbReference type="EMBL" id="VFOZ01000001">
    <property type="protein sequence ID" value="TQL98847.1"/>
    <property type="molecule type" value="Genomic_DNA"/>
</dbReference>
<dbReference type="Proteomes" id="UP000316096">
    <property type="component" value="Unassembled WGS sequence"/>
</dbReference>
<sequence>MPRMPITDDSVTLGPAARRALTVIAANDYYARPGPDDWETLAASEYAVFARQALDAAAARGAAVQSGELPYAADKAFTGDEVGVLGRAVRVALLRDEPWLPELLGRLLPTIAVAPTAAKTLPSQALLFEVARSAQEFPTPEAASALREVRKIVRHRGVPVQLDRNLKRIDAALADRPEAAFRLPDLGFGADGAFRVTAGAYEGTVTVAGEVSLTWRRSGGAELRGVPAAVRREHPDELEVLRDLVKKARAHVATATRALEGGLVASAPQPYEQWCAFAGHPLGRPLAERLIWEVEVAPGEWRAMLPIGGERIDSAGRPLDAVGEVRLWHPVRASIEEIRAWRDLLTERGIRQPFKQAFREIYLLTPAELETRDYSNRFAAHLLRYQRLYALFKARGWTTTMLGPWDGGDEAGATRELAGRRWRARFFHSYAEQGLDLASTDQVRFECRTGGTWGEVPLAEVPPAVFSEAMRDVDLFVGVTSIAADPEWSDRGADRYQAYWQRESFGELSATADVRRDALARLLPRTRLADRTELTDRFLRVHGSLRTYKIHLGSANILMEPDDAYLCIVRSPSGTDRVFLPFEDERLALIISKAFLLADDAAIDDQTILRQIKRGS</sequence>
<dbReference type="AlphaFoldDB" id="A0A543CPH6"/>
<dbReference type="InterPro" id="IPR056639">
    <property type="entry name" value="DUF7737"/>
</dbReference>
<keyword evidence="4" id="KW-1185">Reference proteome</keyword>